<organism evidence="2 3">
    <name type="scientific">Gillisia limnaea (strain DSM 15749 / LMG 21470 / R-8282)</name>
    <dbReference type="NCBI Taxonomy" id="865937"/>
    <lineage>
        <taxon>Bacteria</taxon>
        <taxon>Pseudomonadati</taxon>
        <taxon>Bacteroidota</taxon>
        <taxon>Flavobacteriia</taxon>
        <taxon>Flavobacteriales</taxon>
        <taxon>Flavobacteriaceae</taxon>
        <taxon>Gillisia</taxon>
    </lineage>
</organism>
<evidence type="ECO:0008006" key="4">
    <source>
        <dbReference type="Google" id="ProtNLM"/>
    </source>
</evidence>
<reference evidence="3" key="1">
    <citation type="journal article" date="2012" name="Stand. Genomic Sci.">
        <title>Genome sequence of the Antarctic rhodopsins-containing flavobacterium Gillisia limnaea type strain (R-8282(T)).</title>
        <authorList>
            <person name="Riedel T."/>
            <person name="Held B."/>
            <person name="Nolan M."/>
            <person name="Lucas S."/>
            <person name="Lapidus A."/>
            <person name="Tice H."/>
            <person name="Del Rio T.G."/>
            <person name="Cheng J.F."/>
            <person name="Han C."/>
            <person name="Tapia R."/>
            <person name="Goodwin L.A."/>
            <person name="Pitluck S."/>
            <person name="Liolios K."/>
            <person name="Mavromatis K."/>
            <person name="Pagani I."/>
            <person name="Ivanova N."/>
            <person name="Mikhailova N."/>
            <person name="Pati A."/>
            <person name="Chen A."/>
            <person name="Palaniappan K."/>
            <person name="Land M."/>
            <person name="Rohde M."/>
            <person name="Tindall B.J."/>
            <person name="Detter J.C."/>
            <person name="Goker M."/>
            <person name="Bristow J."/>
            <person name="Eisen J.A."/>
            <person name="Markowitz V."/>
            <person name="Hugenholtz P."/>
            <person name="Kyrpides N.C."/>
            <person name="Klenk H.P."/>
            <person name="Woyke T."/>
        </authorList>
    </citation>
    <scope>NUCLEOTIDE SEQUENCE [LARGE SCALE GENOMIC DNA]</scope>
    <source>
        <strain evidence="3">DSM 15749 / LMG 21470 / R-8282</strain>
    </source>
</reference>
<keyword evidence="1" id="KW-0732">Signal</keyword>
<evidence type="ECO:0000256" key="1">
    <source>
        <dbReference type="SAM" id="SignalP"/>
    </source>
</evidence>
<dbReference type="EMBL" id="JH594606">
    <property type="protein sequence ID" value="EHQ04016.1"/>
    <property type="molecule type" value="Genomic_DNA"/>
</dbReference>
<accession>H2BVR0</accession>
<protein>
    <recommendedName>
        <fullName evidence="4">Dihydroorotase</fullName>
    </recommendedName>
</protein>
<gene>
    <name evidence="2" type="ORF">Gilli_3416</name>
</gene>
<sequence>MKNVFILLILLLMSNISFSQDKRENLKPGDILSINKDFNIPFNHLYFPKTNFIIKRGAIANYKSMDGMKVKIVEISEDATVKLTPLNGRRFFNRFSYVKADLEKALESNELKQLIINNES</sequence>
<feature type="chain" id="PRO_5003560417" description="Dihydroorotase" evidence="1">
    <location>
        <begin position="20"/>
        <end position="120"/>
    </location>
</feature>
<dbReference type="Proteomes" id="UP000003844">
    <property type="component" value="Unassembled WGS sequence"/>
</dbReference>
<proteinExistence type="predicted"/>
<dbReference type="OrthoDB" id="1446823at2"/>
<dbReference type="eggNOG" id="ENOG5032ZBW">
    <property type="taxonomic scope" value="Bacteria"/>
</dbReference>
<dbReference type="STRING" id="865937.Gilli_3416"/>
<keyword evidence="3" id="KW-1185">Reference proteome</keyword>
<feature type="signal peptide" evidence="1">
    <location>
        <begin position="1"/>
        <end position="19"/>
    </location>
</feature>
<name>H2BVR0_GILLR</name>
<evidence type="ECO:0000313" key="2">
    <source>
        <dbReference type="EMBL" id="EHQ04016.1"/>
    </source>
</evidence>
<dbReference type="RefSeq" id="WP_006990319.1">
    <property type="nucleotide sequence ID" value="NZ_JH594606.1"/>
</dbReference>
<dbReference type="HOGENOM" id="CLU_165970_0_0_10"/>
<evidence type="ECO:0000313" key="3">
    <source>
        <dbReference type="Proteomes" id="UP000003844"/>
    </source>
</evidence>
<dbReference type="AlphaFoldDB" id="H2BVR0"/>